<reference evidence="9 10" key="1">
    <citation type="submission" date="2021-03" db="EMBL/GenBank/DDBJ databases">
        <title>Genomic and phenotypic characterization of Chloracidobacterium isolates provides evidence for multiple species.</title>
        <authorList>
            <person name="Saini M.K."/>
            <person name="Costas A.M.G."/>
            <person name="Tank M."/>
            <person name="Bryant D.A."/>
        </authorList>
    </citation>
    <scope>NUCLEOTIDE SEQUENCE [LARGE SCALE GENOMIC DNA]</scope>
    <source>
        <strain evidence="9 10">N</strain>
    </source>
</reference>
<organism evidence="9 10">
    <name type="scientific">Chloracidobacterium sp. N</name>
    <dbReference type="NCBI Taxonomy" id="2821540"/>
    <lineage>
        <taxon>Bacteria</taxon>
        <taxon>Pseudomonadati</taxon>
        <taxon>Acidobacteriota</taxon>
        <taxon>Terriglobia</taxon>
        <taxon>Terriglobales</taxon>
        <taxon>Acidobacteriaceae</taxon>
        <taxon>Chloracidobacterium</taxon>
        <taxon>Chloracidobacterium aggregatum</taxon>
    </lineage>
</organism>
<feature type="domain" description="Radical SAM core" evidence="8">
    <location>
        <begin position="9"/>
        <end position="221"/>
    </location>
</feature>
<evidence type="ECO:0000256" key="3">
    <source>
        <dbReference type="ARBA" id="ARBA00022691"/>
    </source>
</evidence>
<dbReference type="PROSITE" id="PS01305">
    <property type="entry name" value="MOAA_NIFB_PQQE"/>
    <property type="match status" value="1"/>
</dbReference>
<evidence type="ECO:0000256" key="1">
    <source>
        <dbReference type="ARBA" id="ARBA00001966"/>
    </source>
</evidence>
<keyword evidence="7" id="KW-0411">Iron-sulfur</keyword>
<dbReference type="InterPro" id="IPR058240">
    <property type="entry name" value="rSAM_sf"/>
</dbReference>
<evidence type="ECO:0000256" key="5">
    <source>
        <dbReference type="ARBA" id="ARBA00023002"/>
    </source>
</evidence>
<keyword evidence="4" id="KW-0479">Metal-binding</keyword>
<name>A0ABX8AY76_9BACT</name>
<keyword evidence="10" id="KW-1185">Reference proteome</keyword>
<evidence type="ECO:0000256" key="2">
    <source>
        <dbReference type="ARBA" id="ARBA00022485"/>
    </source>
</evidence>
<dbReference type="InterPro" id="IPR007197">
    <property type="entry name" value="rSAM"/>
</dbReference>
<dbReference type="SFLD" id="SFLDG01067">
    <property type="entry name" value="SPASM/twitch_domain_containing"/>
    <property type="match status" value="1"/>
</dbReference>
<dbReference type="SUPFAM" id="SSF102114">
    <property type="entry name" value="Radical SAM enzymes"/>
    <property type="match status" value="1"/>
</dbReference>
<dbReference type="PANTHER" id="PTHR11228:SF7">
    <property type="entry name" value="PQQA PEPTIDE CYCLASE"/>
    <property type="match status" value="1"/>
</dbReference>
<evidence type="ECO:0000256" key="4">
    <source>
        <dbReference type="ARBA" id="ARBA00022723"/>
    </source>
</evidence>
<evidence type="ECO:0000256" key="7">
    <source>
        <dbReference type="ARBA" id="ARBA00023014"/>
    </source>
</evidence>
<dbReference type="Proteomes" id="UP000677668">
    <property type="component" value="Chromosome 1"/>
</dbReference>
<dbReference type="CDD" id="cd01335">
    <property type="entry name" value="Radical_SAM"/>
    <property type="match status" value="1"/>
</dbReference>
<evidence type="ECO:0000256" key="6">
    <source>
        <dbReference type="ARBA" id="ARBA00023004"/>
    </source>
</evidence>
<dbReference type="PROSITE" id="PS51918">
    <property type="entry name" value="RADICAL_SAM"/>
    <property type="match status" value="1"/>
</dbReference>
<dbReference type="InterPro" id="IPR013785">
    <property type="entry name" value="Aldolase_TIM"/>
</dbReference>
<dbReference type="EMBL" id="CP072642">
    <property type="protein sequence ID" value="QUV93654.1"/>
    <property type="molecule type" value="Genomic_DNA"/>
</dbReference>
<comment type="cofactor">
    <cofactor evidence="1">
        <name>[4Fe-4S] cluster</name>
        <dbReference type="ChEBI" id="CHEBI:49883"/>
    </cofactor>
</comment>
<accession>A0ABX8AY76</accession>
<dbReference type="SFLD" id="SFLDS00029">
    <property type="entry name" value="Radical_SAM"/>
    <property type="match status" value="1"/>
</dbReference>
<dbReference type="InterPro" id="IPR050377">
    <property type="entry name" value="Radical_SAM_PqqE_MftC-like"/>
</dbReference>
<sequence>MPEATLSDVLPVKRLTVGLTNLCNLDCDYCLRVAETQHLDFDLLHEVLRQARDYGVTAVTYTGGEVLLHPRFQDVLRRTAALGLAYSFVTNGWHFPKAVPVLCETKAALYRIFFSLDGPTEAAHDAVRGKGSFRKLMAAIALCRFHGFPFGINMVVTKRSVGSIEAMAVLGARLGADVVQFMHMLPTSEEYDRTLSLTPDERRAAEQEAMAVNAILRMPVQFAAGHSMPVPGTPCVSLAGETVNLDCRGRLTLCCNLSDFRHAVGEADVIADMRTTSFREACEQVHRLARFQRERRNAALAAGDATAEFPCHFCIATFDKTTWQGLALVQLGRRRAADSKPLPWSVSV</sequence>
<keyword evidence="6" id="KW-0408">Iron</keyword>
<dbReference type="RefSeq" id="WP_211422015.1">
    <property type="nucleotide sequence ID" value="NZ_CP072642.1"/>
</dbReference>
<proteinExistence type="predicted"/>
<dbReference type="InterPro" id="IPR000385">
    <property type="entry name" value="MoaA_NifB_PqqE_Fe-S-bd_CS"/>
</dbReference>
<protein>
    <submittedName>
        <fullName evidence="9">Radical SAM protein</fullName>
    </submittedName>
</protein>
<gene>
    <name evidence="9" type="ORF">J8C05_09805</name>
</gene>
<evidence type="ECO:0000259" key="8">
    <source>
        <dbReference type="PROSITE" id="PS51918"/>
    </source>
</evidence>
<dbReference type="Gene3D" id="3.20.20.70">
    <property type="entry name" value="Aldolase class I"/>
    <property type="match status" value="1"/>
</dbReference>
<dbReference type="PANTHER" id="PTHR11228">
    <property type="entry name" value="RADICAL SAM DOMAIN PROTEIN"/>
    <property type="match status" value="1"/>
</dbReference>
<evidence type="ECO:0000313" key="10">
    <source>
        <dbReference type="Proteomes" id="UP000677668"/>
    </source>
</evidence>
<dbReference type="Pfam" id="PF04055">
    <property type="entry name" value="Radical_SAM"/>
    <property type="match status" value="1"/>
</dbReference>
<keyword evidence="3" id="KW-0949">S-adenosyl-L-methionine</keyword>
<keyword evidence="5" id="KW-0560">Oxidoreductase</keyword>
<evidence type="ECO:0000313" key="9">
    <source>
        <dbReference type="EMBL" id="QUV93654.1"/>
    </source>
</evidence>
<keyword evidence="2" id="KW-0004">4Fe-4S</keyword>